<comment type="caution">
    <text evidence="2">The sequence shown here is derived from an EMBL/GenBank/DDBJ whole genome shotgun (WGS) entry which is preliminary data.</text>
</comment>
<feature type="region of interest" description="Disordered" evidence="1">
    <location>
        <begin position="165"/>
        <end position="192"/>
    </location>
</feature>
<reference evidence="2" key="1">
    <citation type="submission" date="2021-12" db="EMBL/GenBank/DDBJ databases">
        <title>Convergent genome expansion in fungi linked to evolution of root-endophyte symbiosis.</title>
        <authorList>
            <consortium name="DOE Joint Genome Institute"/>
            <person name="Ke Y.-H."/>
            <person name="Bonito G."/>
            <person name="Liao H.-L."/>
            <person name="Looney B."/>
            <person name="Rojas-Flechas A."/>
            <person name="Nash J."/>
            <person name="Hameed K."/>
            <person name="Schadt C."/>
            <person name="Martin F."/>
            <person name="Crous P.W."/>
            <person name="Miettinen O."/>
            <person name="Magnuson J.K."/>
            <person name="Labbe J."/>
            <person name="Jacobson D."/>
            <person name="Doktycz M.J."/>
            <person name="Veneault-Fourrey C."/>
            <person name="Kuo A."/>
            <person name="Mondo S."/>
            <person name="Calhoun S."/>
            <person name="Riley R."/>
            <person name="Ohm R."/>
            <person name="LaButti K."/>
            <person name="Andreopoulos B."/>
            <person name="Pangilinan J."/>
            <person name="Nolan M."/>
            <person name="Tritt A."/>
            <person name="Clum A."/>
            <person name="Lipzen A."/>
            <person name="Daum C."/>
            <person name="Barry K."/>
            <person name="Grigoriev I.V."/>
            <person name="Vilgalys R."/>
        </authorList>
    </citation>
    <scope>NUCLEOTIDE SEQUENCE</scope>
    <source>
        <strain evidence="2">PMI_201</strain>
    </source>
</reference>
<dbReference type="AlphaFoldDB" id="A0AAD4KLM3"/>
<name>A0AAD4KLM3_9EURO</name>
<dbReference type="GeneID" id="70252462"/>
<keyword evidence="3" id="KW-1185">Reference proteome</keyword>
<accession>A0AAD4KLM3</accession>
<protein>
    <submittedName>
        <fullName evidence="2">Uncharacterized protein</fullName>
    </submittedName>
</protein>
<feature type="compositionally biased region" description="Low complexity" evidence="1">
    <location>
        <begin position="180"/>
        <end position="189"/>
    </location>
</feature>
<organism evidence="2 3">
    <name type="scientific">Talaromyces proteolyticus</name>
    <dbReference type="NCBI Taxonomy" id="1131652"/>
    <lineage>
        <taxon>Eukaryota</taxon>
        <taxon>Fungi</taxon>
        <taxon>Dikarya</taxon>
        <taxon>Ascomycota</taxon>
        <taxon>Pezizomycotina</taxon>
        <taxon>Eurotiomycetes</taxon>
        <taxon>Eurotiomycetidae</taxon>
        <taxon>Eurotiales</taxon>
        <taxon>Trichocomaceae</taxon>
        <taxon>Talaromyces</taxon>
        <taxon>Talaromyces sect. Bacilispori</taxon>
    </lineage>
</organism>
<dbReference type="RefSeq" id="XP_046070002.1">
    <property type="nucleotide sequence ID" value="XM_046222175.1"/>
</dbReference>
<feature type="compositionally biased region" description="Pro residues" evidence="1">
    <location>
        <begin position="166"/>
        <end position="179"/>
    </location>
</feature>
<evidence type="ECO:0000313" key="3">
    <source>
        <dbReference type="Proteomes" id="UP001201262"/>
    </source>
</evidence>
<evidence type="ECO:0000256" key="1">
    <source>
        <dbReference type="SAM" id="MobiDB-lite"/>
    </source>
</evidence>
<proteinExistence type="predicted"/>
<dbReference type="EMBL" id="JAJTJA010000008">
    <property type="protein sequence ID" value="KAH8694860.1"/>
    <property type="molecule type" value="Genomic_DNA"/>
</dbReference>
<dbReference type="Proteomes" id="UP001201262">
    <property type="component" value="Unassembled WGS sequence"/>
</dbReference>
<sequence>MPTTSLGIVVVLPPLQIPTTIITYPPINTTFLEFGGTDDPSPTTITSTISPSPITTTEINYWNINITSFGSSGTTVPITVLVSSSIQPTPFPITLPDNGITSTFYPPPFPFVTSSATQNNPTVTVSKGKPGSTYKHNCGHHCDIFCGGPCRFNCPPYLNYNGISPPVIPGPPGPPPGPGQPSSQSQSSSDYTTTTTSECMNYCTTTSSTSTACSSTCSSIVACEPNPTDGGVVFAPMIAAAQDTWVPWDGNTNADFIVYTSMLNLMDSILPLPITSASPTSASSTQSSTAPTPTFTYALWSQYYTQDECVDAHCHPETYLYNLFAMTENLADACNPKHQTEMQDGNTGLYDGTPTTNMKFNNGVCGGPGPYWCNQTSGTTTWACANLSGGDVGSCWPQSENADQIPAYCGDYTYELSLYCEGPWNCDS</sequence>
<evidence type="ECO:0000313" key="2">
    <source>
        <dbReference type="EMBL" id="KAH8694860.1"/>
    </source>
</evidence>
<gene>
    <name evidence="2" type="ORF">BGW36DRAFT_462561</name>
</gene>